<accession>A0A7J5TZ77</accession>
<dbReference type="SUPFAM" id="SSF158446">
    <property type="entry name" value="IVS-encoded protein-like"/>
    <property type="match status" value="1"/>
</dbReference>
<dbReference type="Gene3D" id="1.20.1440.60">
    <property type="entry name" value="23S rRNA-intervening sequence"/>
    <property type="match status" value="1"/>
</dbReference>
<dbReference type="PANTHER" id="PTHR38471:SF2">
    <property type="entry name" value="FOUR HELIX BUNDLE PROTEIN"/>
    <property type="match status" value="1"/>
</dbReference>
<reference evidence="1 2" key="1">
    <citation type="submission" date="2019-10" db="EMBL/GenBank/DDBJ databases">
        <title>Rudanella paleaurantiibacter sp. nov., isolated from sludge.</title>
        <authorList>
            <person name="Xu S.Q."/>
        </authorList>
    </citation>
    <scope>NUCLEOTIDE SEQUENCE [LARGE SCALE GENOMIC DNA]</scope>
    <source>
        <strain evidence="1 2">HX-22-17</strain>
    </source>
</reference>
<dbReference type="InterPro" id="IPR012657">
    <property type="entry name" value="23S_rRNA-intervening_sequence"/>
</dbReference>
<sequence>MATVQRFEDLNVWKKARYVDGLIYPLTLRGSFSKDIELRNQITRVSGSVMDNIAEGFGRGSRAEFKQFLSYALGSNTEVKSQLYRASDRGHIDPKTFEILYSESDVITRMLINFMKYLQETDYKGVRFLSEELISYNVGFDDPDGVSDNQKR</sequence>
<protein>
    <submittedName>
        <fullName evidence="1">Four helix bundle protein</fullName>
    </submittedName>
</protein>
<proteinExistence type="predicted"/>
<dbReference type="NCBIfam" id="TIGR02436">
    <property type="entry name" value="four helix bundle protein"/>
    <property type="match status" value="1"/>
</dbReference>
<dbReference type="Pfam" id="PF05635">
    <property type="entry name" value="23S_rRNA_IVP"/>
    <property type="match status" value="1"/>
</dbReference>
<keyword evidence="2" id="KW-1185">Reference proteome</keyword>
<evidence type="ECO:0000313" key="1">
    <source>
        <dbReference type="EMBL" id="KAB7730442.1"/>
    </source>
</evidence>
<organism evidence="1 2">
    <name type="scientific">Rudanella paleaurantiibacter</name>
    <dbReference type="NCBI Taxonomy" id="2614655"/>
    <lineage>
        <taxon>Bacteria</taxon>
        <taxon>Pseudomonadati</taxon>
        <taxon>Bacteroidota</taxon>
        <taxon>Cytophagia</taxon>
        <taxon>Cytophagales</taxon>
        <taxon>Cytophagaceae</taxon>
        <taxon>Rudanella</taxon>
    </lineage>
</organism>
<name>A0A7J5TZ77_9BACT</name>
<gene>
    <name evidence="1" type="ORF">F5984_14950</name>
</gene>
<dbReference type="InterPro" id="IPR036583">
    <property type="entry name" value="23S_rRNA_IVS_sf"/>
</dbReference>
<comment type="caution">
    <text evidence="1">The sequence shown here is derived from an EMBL/GenBank/DDBJ whole genome shotgun (WGS) entry which is preliminary data.</text>
</comment>
<evidence type="ECO:0000313" key="2">
    <source>
        <dbReference type="Proteomes" id="UP000488299"/>
    </source>
</evidence>
<dbReference type="EMBL" id="WELI01000005">
    <property type="protein sequence ID" value="KAB7730442.1"/>
    <property type="molecule type" value="Genomic_DNA"/>
</dbReference>
<dbReference type="AlphaFoldDB" id="A0A7J5TZ77"/>
<dbReference type="CDD" id="cd16377">
    <property type="entry name" value="23S_rRNA_IVP_like"/>
    <property type="match status" value="1"/>
</dbReference>
<dbReference type="PANTHER" id="PTHR38471">
    <property type="entry name" value="FOUR HELIX BUNDLE PROTEIN"/>
    <property type="match status" value="1"/>
</dbReference>
<dbReference type="RefSeq" id="WP_152125025.1">
    <property type="nucleotide sequence ID" value="NZ_WELI01000005.1"/>
</dbReference>
<dbReference type="Proteomes" id="UP000488299">
    <property type="component" value="Unassembled WGS sequence"/>
</dbReference>